<feature type="transmembrane region" description="Helical" evidence="2">
    <location>
        <begin position="1604"/>
        <end position="1627"/>
    </location>
</feature>
<dbReference type="SUPFAM" id="SSF51294">
    <property type="entry name" value="Hedgehog/intein (Hint) domain"/>
    <property type="match status" value="1"/>
</dbReference>
<evidence type="ECO:0000256" key="2">
    <source>
        <dbReference type="SAM" id="Phobius"/>
    </source>
</evidence>
<protein>
    <recommendedName>
        <fullName evidence="5">Hint domain-containing protein</fullName>
    </recommendedName>
</protein>
<dbReference type="Gene3D" id="2.170.16.10">
    <property type="entry name" value="Hedgehog/Intein (Hint) domain"/>
    <property type="match status" value="1"/>
</dbReference>
<keyword evidence="2" id="KW-0812">Transmembrane</keyword>
<evidence type="ECO:0000313" key="4">
    <source>
        <dbReference type="Proteomes" id="UP000027222"/>
    </source>
</evidence>
<name>A0A067T1U0_GALM3</name>
<dbReference type="InterPro" id="IPR036844">
    <property type="entry name" value="Hint_dom_sf"/>
</dbReference>
<keyword evidence="2" id="KW-1133">Transmembrane helix</keyword>
<feature type="region of interest" description="Disordered" evidence="1">
    <location>
        <begin position="1484"/>
        <end position="1520"/>
    </location>
</feature>
<keyword evidence="2" id="KW-0472">Membrane</keyword>
<dbReference type="EMBL" id="KL142379">
    <property type="protein sequence ID" value="KDR76297.1"/>
    <property type="molecule type" value="Genomic_DNA"/>
</dbReference>
<organism evidence="3 4">
    <name type="scientific">Galerina marginata (strain CBS 339.88)</name>
    <dbReference type="NCBI Taxonomy" id="685588"/>
    <lineage>
        <taxon>Eukaryota</taxon>
        <taxon>Fungi</taxon>
        <taxon>Dikarya</taxon>
        <taxon>Basidiomycota</taxon>
        <taxon>Agaricomycotina</taxon>
        <taxon>Agaricomycetes</taxon>
        <taxon>Agaricomycetidae</taxon>
        <taxon>Agaricales</taxon>
        <taxon>Agaricineae</taxon>
        <taxon>Strophariaceae</taxon>
        <taxon>Galerina</taxon>
    </lineage>
</organism>
<reference evidence="4" key="1">
    <citation type="journal article" date="2014" name="Proc. Natl. Acad. Sci. U.S.A.">
        <title>Extensive sampling of basidiomycete genomes demonstrates inadequacy of the white-rot/brown-rot paradigm for wood decay fungi.</title>
        <authorList>
            <person name="Riley R."/>
            <person name="Salamov A.A."/>
            <person name="Brown D.W."/>
            <person name="Nagy L.G."/>
            <person name="Floudas D."/>
            <person name="Held B.W."/>
            <person name="Levasseur A."/>
            <person name="Lombard V."/>
            <person name="Morin E."/>
            <person name="Otillar R."/>
            <person name="Lindquist E.A."/>
            <person name="Sun H."/>
            <person name="LaButti K.M."/>
            <person name="Schmutz J."/>
            <person name="Jabbour D."/>
            <person name="Luo H."/>
            <person name="Baker S.E."/>
            <person name="Pisabarro A.G."/>
            <person name="Walton J.D."/>
            <person name="Blanchette R.A."/>
            <person name="Henrissat B."/>
            <person name="Martin F."/>
            <person name="Cullen D."/>
            <person name="Hibbett D.S."/>
            <person name="Grigoriev I.V."/>
        </authorList>
    </citation>
    <scope>NUCLEOTIDE SEQUENCE [LARGE SCALE GENOMIC DNA]</scope>
    <source>
        <strain evidence="4">CBS 339.88</strain>
    </source>
</reference>
<accession>A0A067T1U0</accession>
<evidence type="ECO:0000313" key="3">
    <source>
        <dbReference type="EMBL" id="KDR76297.1"/>
    </source>
</evidence>
<dbReference type="OrthoDB" id="5383572at2759"/>
<keyword evidence="4" id="KW-1185">Reference proteome</keyword>
<evidence type="ECO:0000256" key="1">
    <source>
        <dbReference type="SAM" id="MobiDB-lite"/>
    </source>
</evidence>
<dbReference type="STRING" id="685588.A0A067T1U0"/>
<sequence length="1814" mass="196313">MFSMQQLGQLITSVRALPPFPNEQFIHRLFNKTRRCASISMFSDKLLSADPYGEDPDSPLIDGVNASQYLELFAEQSVVQALSSLDANTDKYNLRTCVDVTSAQTAANNVMTNVTSLLYGEHVNWYLRSKNLPNLATLAKIPGFADVFAKELQEPRFVKSEIYTDMVKHTHDYSLSLLFISEYLYHGAGVVPHIDDEFASSISGKILGNWINQLSSASPQIPIKDVVAFCAKAASMVHATTAGGHVEPPTVANLAKSIFGTAIFKAIAVAGSNAAAAAIGPAAVANKVKAFANVATGPEMRTADIEEWASITSINMTVWGNTANNWESAVIAKTQFSTSSTRQTGTDDGSQFGRGFIIGVTAGAVDHQTWKTTTTTGQAVADWINQGRRTFGSLFTKDAPNVTAVDTYTTNNPAWGSCFVAGTQIATDKGLIAIEAITEGTRVLTDAVSTTYGVASDEDVVAPLSVPFLVGINSEKTFFTPGHVFHTTTGLRAVEPRVARKENHWIQVGKLEIGHVLYRLASDAKHYDLVKVESLKVERTALKVVHGLHLREGHRSYHANGYLVAVNYPEITVKSIARILSTFSKKDRINLLKHIKELQPIFQKFGVSTMSDVLTQELQGEKRRAVAQPAHVRRKRISNVQHVRRTFQLLPTGDESVPGYVLPSLALHEGVVLVDGKVQTRASIDPIARTIRWTRESAEHGHEHGYVELGDLGLSGCGAIILSDEGDLEHLPRRGARKLVSFTVTKANVQIGKSSHTLDHRKVRKTHPTAQATPVQAPLPAKPLNRLPHSLVAVVTETGTIDGEDYYDLIVDNDTWAKGTDKDDPTNPTTFGQVALATYHTSDDGATGLSVPIITVTHLDQLCDEINKTRTADTQIGALYTSVTEQDTDGNLVGTITFDEAALIAELADKASDDAAAPTVALTFKTKLNSAFVLPILFKSLVVGFNWNFSALEGSAYEYDPSMTGCLGARHRVTTAATDSSFTFAVRSANANALAAAPNHAPTTNSVAVLPTPAPVTLKLASAAPLNINALTGLPGYSETTVHNKSQTLLQNMMYYHMDDSGRSQFLQFPKPTNLPLEIAQNLPQTLKTWIHDVYAPAYITYMLSQVEAKDVTWRGNLTDDEKAKVWYWWSGSGSLCLSQSKEYNDINELAAVAAMDELYGTTLEPYRSVRNDGKTWGQYMLDGLKNSRSLSALLKSPINGEDNQINKFCNILNYLDSTKNFADDLFAALVAYAASSTAQTPYIGLEDPSGVKGREWLFDAMTELGARVLDNDPDLDPSVRNSLQSDLTELQKEYGDLSNLTSQQKMKAMLTLGDEFLGNMSRWMSMFAKGFSNAFKGFSLFQKAAAVYDKVLSKLPAAESKKGVLLKGVGTLAMAGLYIGVSINSFMQWDILNGAERASLIFSTLLMVVDIAGRSIETFNSYKQWKGKESPAPDQSVDAKVLDQGTTEVLSSEKTITNIEKAVAPEFGSQGLKGAVGVRQTEFGLPERKSPASDEESFGNPVSESEKAPLPPDVPPAGTRSARNFNTAGNWLKAATIILGIGLTVSMSLDLKNHWGDLNTVGKVLGTIQVVIQGLTVVCDAVDAAVDIAVAAGEEFADSSLVIALPIVGAVLAVIGIVVMIVQMFINTSAKKDPPQSPVEVFLTNVAHPTIAKLKPPPAITLQYDVPASVKTGPSPEAITFKVTNPSSQIVKLVQTQFTLEGGNDDACLFTDTTMRSDVTDNTDGTVHTAPNTLVAGTLRPHPRGETLVSYDFDIFGITNDDNPMCQLVLNPGESFTVTWVGIVNKVGSTTMQIIETLGNGDRCRLLKTIQRV</sequence>
<dbReference type="HOGENOM" id="CLU_001028_0_0_1"/>
<evidence type="ECO:0008006" key="5">
    <source>
        <dbReference type="Google" id="ProtNLM"/>
    </source>
</evidence>
<dbReference type="Proteomes" id="UP000027222">
    <property type="component" value="Unassembled WGS sequence"/>
</dbReference>
<gene>
    <name evidence="3" type="ORF">GALMADRAFT_140011</name>
</gene>
<proteinExistence type="predicted"/>